<protein>
    <submittedName>
        <fullName evidence="1">Uncharacterized protein</fullName>
    </submittedName>
</protein>
<dbReference type="PhylomeDB" id="A0A0G4EWT7"/>
<accession>A0A0G4EWT7</accession>
<evidence type="ECO:0000313" key="1">
    <source>
        <dbReference type="EMBL" id="CEM03447.1"/>
    </source>
</evidence>
<reference evidence="1 2" key="1">
    <citation type="submission" date="2014-11" db="EMBL/GenBank/DDBJ databases">
        <authorList>
            <person name="Zhu J."/>
            <person name="Qi W."/>
            <person name="Song R."/>
        </authorList>
    </citation>
    <scope>NUCLEOTIDE SEQUENCE [LARGE SCALE GENOMIC DNA]</scope>
</reference>
<dbReference type="AlphaFoldDB" id="A0A0G4EWT7"/>
<proteinExistence type="predicted"/>
<evidence type="ECO:0000313" key="2">
    <source>
        <dbReference type="Proteomes" id="UP000041254"/>
    </source>
</evidence>
<sequence>MCGNDASAASDEAIAAVFKAIRLQGWSGLPLPRELHVGVYAFVNPVWCLKPPLPSPLSGAVLQHHTELVIDCSNTRQRTFWETMTPQTAYELGKQMINLRCLIRRYPRTPEGAPGVRSGYYVGAYGWCHGIFVALVEGHVAGRRLAREKEWPTTTSVEGSLQSFVFEAVVLSNSGRPEMTQLNNINITPPTATPSQAISLPALTHVKGIHLGLSAIDGRGWAMPALQRVFSVSTDMAHIRAFIATTQSLVQLEMPQNMEMMPLQLAELLQSIPAGQQGSPGPLANLRVILRIKVYEIESTDMIRDGFRDLQKCLVDRGCSKCITYLDLSMRRSDCHSLILNDSATFKALATFINTTCAASGKVCCRFLRCADEVRDIPLNNLVSYTRFDKVPGCGPQLLSILQKL</sequence>
<dbReference type="InParanoid" id="A0A0G4EWT7"/>
<keyword evidence="2" id="KW-1185">Reference proteome</keyword>
<organism evidence="1 2">
    <name type="scientific">Vitrella brassicaformis (strain CCMP3155)</name>
    <dbReference type="NCBI Taxonomy" id="1169540"/>
    <lineage>
        <taxon>Eukaryota</taxon>
        <taxon>Sar</taxon>
        <taxon>Alveolata</taxon>
        <taxon>Colpodellida</taxon>
        <taxon>Vitrellaceae</taxon>
        <taxon>Vitrella</taxon>
    </lineage>
</organism>
<dbReference type="EMBL" id="CDMY01000341">
    <property type="protein sequence ID" value="CEM03447.1"/>
    <property type="molecule type" value="Genomic_DNA"/>
</dbReference>
<dbReference type="Proteomes" id="UP000041254">
    <property type="component" value="Unassembled WGS sequence"/>
</dbReference>
<name>A0A0G4EWT7_VITBC</name>
<dbReference type="VEuPathDB" id="CryptoDB:Vbra_13912"/>
<gene>
    <name evidence="1" type="ORF">Vbra_13912</name>
</gene>